<name>A0ACC2C2N4_DIPCM</name>
<dbReference type="Proteomes" id="UP001162992">
    <property type="component" value="Chromosome 12"/>
</dbReference>
<keyword evidence="2" id="KW-1185">Reference proteome</keyword>
<reference evidence="2" key="1">
    <citation type="journal article" date="2024" name="Proc. Natl. Acad. Sci. U.S.A.">
        <title>Extraordinary preservation of gene collinearity over three hundred million years revealed in homosporous lycophytes.</title>
        <authorList>
            <person name="Li C."/>
            <person name="Wickell D."/>
            <person name="Kuo L.Y."/>
            <person name="Chen X."/>
            <person name="Nie B."/>
            <person name="Liao X."/>
            <person name="Peng D."/>
            <person name="Ji J."/>
            <person name="Jenkins J."/>
            <person name="Williams M."/>
            <person name="Shu S."/>
            <person name="Plott C."/>
            <person name="Barry K."/>
            <person name="Rajasekar S."/>
            <person name="Grimwood J."/>
            <person name="Han X."/>
            <person name="Sun S."/>
            <person name="Hou Z."/>
            <person name="He W."/>
            <person name="Dai G."/>
            <person name="Sun C."/>
            <person name="Schmutz J."/>
            <person name="Leebens-Mack J.H."/>
            <person name="Li F.W."/>
            <person name="Wang L."/>
        </authorList>
    </citation>
    <scope>NUCLEOTIDE SEQUENCE [LARGE SCALE GENOMIC DNA]</scope>
    <source>
        <strain evidence="2">cv. PW_Plant_1</strain>
    </source>
</reference>
<evidence type="ECO:0000313" key="2">
    <source>
        <dbReference type="Proteomes" id="UP001162992"/>
    </source>
</evidence>
<accession>A0ACC2C2N4</accession>
<organism evidence="1 2">
    <name type="scientific">Diphasiastrum complanatum</name>
    <name type="common">Issler's clubmoss</name>
    <name type="synonym">Lycopodium complanatum</name>
    <dbReference type="NCBI Taxonomy" id="34168"/>
    <lineage>
        <taxon>Eukaryota</taxon>
        <taxon>Viridiplantae</taxon>
        <taxon>Streptophyta</taxon>
        <taxon>Embryophyta</taxon>
        <taxon>Tracheophyta</taxon>
        <taxon>Lycopodiopsida</taxon>
        <taxon>Lycopodiales</taxon>
        <taxon>Lycopodiaceae</taxon>
        <taxon>Lycopodioideae</taxon>
        <taxon>Diphasiastrum</taxon>
    </lineage>
</organism>
<evidence type="ECO:0000313" key="1">
    <source>
        <dbReference type="EMBL" id="KAJ7536269.1"/>
    </source>
</evidence>
<comment type="caution">
    <text evidence="1">The sequence shown here is derived from an EMBL/GenBank/DDBJ whole genome shotgun (WGS) entry which is preliminary data.</text>
</comment>
<proteinExistence type="predicted"/>
<gene>
    <name evidence="1" type="ORF">O6H91_12G062600</name>
</gene>
<sequence>MMDMKMNFAACSTTRALIATLAGIGLFLVVFQLLNSFCPCSSKILPILQQSITGRIHDAAPSPGSQKVDKEADSPVPVADEFAWEQSIPSESQYSNFSEADGSDTSPPNVSNSSTEEDHEARDGRQMQPYGVAAHLFVHLGSYRGGARAFATVGLASKPLHVFGRPGFDCEWIPTGNLSNASLMAKGSRMLPDWGFGRVYTVVVVICTFDRDVGTDSEGGELVLHAYDGSDFTQAARIAALKEVPGEYNSSLFHPPYPYKYLYCGSPLYGNINPNRMREWMAYHAWLFGPSSYFVLYDAGGVDSDLMKVLNPWIELGRVKIENVREQKKYDGYYYNQFLFVNDCLHKYRFMSNWTFFFDVDEYIYISPGEAMDSVLDSYGASQLLIGQRHISEKLCLQNSDNMEGEDSRIWGFEKLVFKNVKKQRWNRKYVVNARKAFSAGVHLSKNLVGKTVRPNGNKISYYHYHDTINYPGELCREFIKVKDKTVWFEGDPYKYDGSMAGLIEDVKEFERKSLGSNTTS</sequence>
<dbReference type="EMBL" id="CM055103">
    <property type="protein sequence ID" value="KAJ7536269.1"/>
    <property type="molecule type" value="Genomic_DNA"/>
</dbReference>
<protein>
    <submittedName>
        <fullName evidence="1">Uncharacterized protein</fullName>
    </submittedName>
</protein>